<comment type="similarity">
    <text evidence="1">Belongs to the 'phage' integrase family.</text>
</comment>
<dbReference type="InterPro" id="IPR010998">
    <property type="entry name" value="Integrase_recombinase_N"/>
</dbReference>
<dbReference type="PANTHER" id="PTHR30629">
    <property type="entry name" value="PROPHAGE INTEGRASE"/>
    <property type="match status" value="1"/>
</dbReference>
<dbReference type="Pfam" id="PF22022">
    <property type="entry name" value="Phage_int_M"/>
    <property type="match status" value="1"/>
</dbReference>
<dbReference type="InterPro" id="IPR011010">
    <property type="entry name" value="DNA_brk_join_enz"/>
</dbReference>
<dbReference type="InterPro" id="IPR025166">
    <property type="entry name" value="Integrase_DNA_bind_dom"/>
</dbReference>
<sequence>MSRPIHLLNAKKIQHLKEPGRHSDGGGLYLRITKQGAKSWVFMTGKGGGGRKEIGLGPYASLTLAKAREIAEKMREAVATNRDPKGVIAPAALSDAIAIPTFGKFADDYISSVEEGWKNSKHRQQWRNTLRDYCSSLTDLPVDEISTDNVLKVLRPIWSKVPETADRVRNRIEKILSAAKAQGFRPKDAANPAQWRGHLELLLPKKGKLSRGHHRALPYLKAPTFIGQLQGRGGVAAKALEFLILTAVRTGNVIEAQWEEIDLKEKIWTIPAAKMKAEREHIVPLSGAAFGLLLQIQPNESQRKGFIFRNKDSGLSNMAMATVLRRMKIEDVTVHGFRSTFRDWVGDATKHPEDLAELALAHVIKNKAMAAYRRTTAIERRRELMQDWADYLASAPKNGDAVT</sequence>
<evidence type="ECO:0000313" key="7">
    <source>
        <dbReference type="Proteomes" id="UP000753724"/>
    </source>
</evidence>
<keyword evidence="2" id="KW-0229">DNA integration</keyword>
<dbReference type="RefSeq" id="WP_161720212.1">
    <property type="nucleotide sequence ID" value="NZ_JAAAPO010000006.1"/>
</dbReference>
<dbReference type="PANTHER" id="PTHR30629:SF2">
    <property type="entry name" value="PROPHAGE INTEGRASE INTS-RELATED"/>
    <property type="match status" value="1"/>
</dbReference>
<keyword evidence="7" id="KW-1185">Reference proteome</keyword>
<dbReference type="PROSITE" id="PS51898">
    <property type="entry name" value="TYR_RECOMBINASE"/>
    <property type="match status" value="1"/>
</dbReference>
<dbReference type="InterPro" id="IPR050808">
    <property type="entry name" value="Phage_Integrase"/>
</dbReference>
<evidence type="ECO:0000256" key="3">
    <source>
        <dbReference type="ARBA" id="ARBA00023125"/>
    </source>
</evidence>
<keyword evidence="4" id="KW-0233">DNA recombination</keyword>
<gene>
    <name evidence="6" type="ORF">GTZ99_14690</name>
</gene>
<dbReference type="Gene3D" id="3.30.160.390">
    <property type="entry name" value="Integrase, DNA-binding domain"/>
    <property type="match status" value="1"/>
</dbReference>
<proteinExistence type="inferred from homology"/>
<evidence type="ECO:0000256" key="4">
    <source>
        <dbReference type="ARBA" id="ARBA00023172"/>
    </source>
</evidence>
<evidence type="ECO:0000259" key="5">
    <source>
        <dbReference type="PROSITE" id="PS51898"/>
    </source>
</evidence>
<name>A0ABW9XGW8_9SPHN</name>
<dbReference type="EMBL" id="JAAAPO010000006">
    <property type="protein sequence ID" value="NBC37800.1"/>
    <property type="molecule type" value="Genomic_DNA"/>
</dbReference>
<accession>A0ABW9XGW8</accession>
<dbReference type="InterPro" id="IPR002104">
    <property type="entry name" value="Integrase_catalytic"/>
</dbReference>
<keyword evidence="3 6" id="KW-0238">DNA-binding</keyword>
<dbReference type="CDD" id="cd00801">
    <property type="entry name" value="INT_P4_C"/>
    <property type="match status" value="1"/>
</dbReference>
<dbReference type="Gene3D" id="1.10.443.10">
    <property type="entry name" value="Intergrase catalytic core"/>
    <property type="match status" value="1"/>
</dbReference>
<dbReference type="Pfam" id="PF00589">
    <property type="entry name" value="Phage_integrase"/>
    <property type="match status" value="1"/>
</dbReference>
<comment type="caution">
    <text evidence="6">The sequence shown here is derived from an EMBL/GenBank/DDBJ whole genome shotgun (WGS) entry which is preliminary data.</text>
</comment>
<dbReference type="Proteomes" id="UP000753724">
    <property type="component" value="Unassembled WGS sequence"/>
</dbReference>
<reference evidence="7" key="1">
    <citation type="submission" date="2020-01" db="EMBL/GenBank/DDBJ databases">
        <title>Sphingomonas sp. strain CSW-10.</title>
        <authorList>
            <person name="Chen W.-M."/>
        </authorList>
    </citation>
    <scope>NUCLEOTIDE SEQUENCE [LARGE SCALE GENOMIC DNA]</scope>
    <source>
        <strain evidence="7">FSY-8</strain>
    </source>
</reference>
<dbReference type="GO" id="GO:0003677">
    <property type="term" value="F:DNA binding"/>
    <property type="evidence" value="ECO:0007669"/>
    <property type="project" value="UniProtKB-KW"/>
</dbReference>
<dbReference type="Pfam" id="PF13356">
    <property type="entry name" value="Arm-DNA-bind_3"/>
    <property type="match status" value="1"/>
</dbReference>
<dbReference type="SUPFAM" id="SSF56349">
    <property type="entry name" value="DNA breaking-rejoining enzymes"/>
    <property type="match status" value="1"/>
</dbReference>
<dbReference type="Gene3D" id="1.10.150.130">
    <property type="match status" value="1"/>
</dbReference>
<evidence type="ECO:0000256" key="2">
    <source>
        <dbReference type="ARBA" id="ARBA00022908"/>
    </source>
</evidence>
<feature type="domain" description="Tyr recombinase" evidence="5">
    <location>
        <begin position="204"/>
        <end position="386"/>
    </location>
</feature>
<evidence type="ECO:0000313" key="6">
    <source>
        <dbReference type="EMBL" id="NBC37800.1"/>
    </source>
</evidence>
<organism evidence="6 7">
    <name type="scientific">Novosphingobium ovatum</name>
    <dbReference type="NCBI Taxonomy" id="1908523"/>
    <lineage>
        <taxon>Bacteria</taxon>
        <taxon>Pseudomonadati</taxon>
        <taxon>Pseudomonadota</taxon>
        <taxon>Alphaproteobacteria</taxon>
        <taxon>Sphingomonadales</taxon>
        <taxon>Sphingomonadaceae</taxon>
        <taxon>Novosphingobium</taxon>
    </lineage>
</organism>
<evidence type="ECO:0000256" key="1">
    <source>
        <dbReference type="ARBA" id="ARBA00008857"/>
    </source>
</evidence>
<dbReference type="InterPro" id="IPR053876">
    <property type="entry name" value="Phage_int_M"/>
</dbReference>
<protein>
    <submittedName>
        <fullName evidence="6">Integrase arm-type DNA-binding domain-containing protein</fullName>
    </submittedName>
</protein>
<dbReference type="InterPro" id="IPR013762">
    <property type="entry name" value="Integrase-like_cat_sf"/>
</dbReference>
<dbReference type="InterPro" id="IPR038488">
    <property type="entry name" value="Integrase_DNA-bd_sf"/>
</dbReference>